<dbReference type="CDD" id="cd16917">
    <property type="entry name" value="HATPase_UhpB-NarQ-NarX-like"/>
    <property type="match status" value="1"/>
</dbReference>
<keyword evidence="5" id="KW-0547">Nucleotide-binding</keyword>
<evidence type="ECO:0000256" key="8">
    <source>
        <dbReference type="ARBA" id="ARBA00023012"/>
    </source>
</evidence>
<evidence type="ECO:0000259" key="12">
    <source>
        <dbReference type="Pfam" id="PF23539"/>
    </source>
</evidence>
<gene>
    <name evidence="13" type="ORF">AVDCRST_MAG10-1430</name>
</gene>
<dbReference type="GO" id="GO:0005524">
    <property type="term" value="F:ATP binding"/>
    <property type="evidence" value="ECO:0007669"/>
    <property type="project" value="UniProtKB-KW"/>
</dbReference>
<evidence type="ECO:0000256" key="7">
    <source>
        <dbReference type="ARBA" id="ARBA00022840"/>
    </source>
</evidence>
<dbReference type="PANTHER" id="PTHR24421">
    <property type="entry name" value="NITRATE/NITRITE SENSOR PROTEIN NARX-RELATED"/>
    <property type="match status" value="1"/>
</dbReference>
<dbReference type="AlphaFoldDB" id="A0A6J4HZR2"/>
<protein>
    <recommendedName>
        <fullName evidence="2">histidine kinase</fullName>
        <ecNumber evidence="2">2.7.13.3</ecNumber>
    </recommendedName>
</protein>
<dbReference type="Pfam" id="PF07730">
    <property type="entry name" value="HisKA_3"/>
    <property type="match status" value="1"/>
</dbReference>
<evidence type="ECO:0000256" key="4">
    <source>
        <dbReference type="ARBA" id="ARBA00022679"/>
    </source>
</evidence>
<dbReference type="SUPFAM" id="SSF55874">
    <property type="entry name" value="ATPase domain of HSP90 chaperone/DNA topoisomerase II/histidine kinase"/>
    <property type="match status" value="1"/>
</dbReference>
<evidence type="ECO:0000256" key="9">
    <source>
        <dbReference type="SAM" id="Coils"/>
    </source>
</evidence>
<feature type="domain" description="Histidine kinase/HSP90-like ATPase" evidence="10">
    <location>
        <begin position="281"/>
        <end position="366"/>
    </location>
</feature>
<evidence type="ECO:0000256" key="6">
    <source>
        <dbReference type="ARBA" id="ARBA00022777"/>
    </source>
</evidence>
<keyword evidence="7" id="KW-0067">ATP-binding</keyword>
<feature type="coiled-coil region" evidence="9">
    <location>
        <begin position="137"/>
        <end position="164"/>
    </location>
</feature>
<dbReference type="EMBL" id="CADCTB010000095">
    <property type="protein sequence ID" value="CAA9237505.1"/>
    <property type="molecule type" value="Genomic_DNA"/>
</dbReference>
<dbReference type="GO" id="GO:0000155">
    <property type="term" value="F:phosphorelay sensor kinase activity"/>
    <property type="evidence" value="ECO:0007669"/>
    <property type="project" value="InterPro"/>
</dbReference>
<evidence type="ECO:0000256" key="5">
    <source>
        <dbReference type="ARBA" id="ARBA00022741"/>
    </source>
</evidence>
<dbReference type="InterPro" id="IPR003594">
    <property type="entry name" value="HATPase_dom"/>
</dbReference>
<dbReference type="GO" id="GO:0046983">
    <property type="term" value="F:protein dimerization activity"/>
    <property type="evidence" value="ECO:0007669"/>
    <property type="project" value="InterPro"/>
</dbReference>
<dbReference type="InterPro" id="IPR050482">
    <property type="entry name" value="Sensor_HK_TwoCompSys"/>
</dbReference>
<organism evidence="13">
    <name type="scientific">uncultured Acidimicrobiales bacterium</name>
    <dbReference type="NCBI Taxonomy" id="310071"/>
    <lineage>
        <taxon>Bacteria</taxon>
        <taxon>Bacillati</taxon>
        <taxon>Actinomycetota</taxon>
        <taxon>Acidimicrobiia</taxon>
        <taxon>Acidimicrobiales</taxon>
        <taxon>environmental samples</taxon>
    </lineage>
</organism>
<evidence type="ECO:0000259" key="11">
    <source>
        <dbReference type="Pfam" id="PF07730"/>
    </source>
</evidence>
<keyword evidence="6 13" id="KW-0418">Kinase</keyword>
<dbReference type="InterPro" id="IPR011712">
    <property type="entry name" value="Sig_transdc_His_kin_sub3_dim/P"/>
</dbReference>
<evidence type="ECO:0000259" key="10">
    <source>
        <dbReference type="Pfam" id="PF02518"/>
    </source>
</evidence>
<dbReference type="InterPro" id="IPR055558">
    <property type="entry name" value="DUF7134"/>
</dbReference>
<dbReference type="Gene3D" id="3.30.565.10">
    <property type="entry name" value="Histidine kinase-like ATPase, C-terminal domain"/>
    <property type="match status" value="1"/>
</dbReference>
<dbReference type="EC" id="2.7.13.3" evidence="2"/>
<proteinExistence type="predicted"/>
<comment type="catalytic activity">
    <reaction evidence="1">
        <text>ATP + protein L-histidine = ADP + protein N-phospho-L-histidine.</text>
        <dbReference type="EC" id="2.7.13.3"/>
    </reaction>
</comment>
<evidence type="ECO:0000256" key="2">
    <source>
        <dbReference type="ARBA" id="ARBA00012438"/>
    </source>
</evidence>
<dbReference type="Pfam" id="PF02518">
    <property type="entry name" value="HATPase_c"/>
    <property type="match status" value="1"/>
</dbReference>
<dbReference type="PANTHER" id="PTHR24421:SF10">
    <property type="entry name" value="NITRATE_NITRITE SENSOR PROTEIN NARQ"/>
    <property type="match status" value="1"/>
</dbReference>
<sequence>MVDTALALALAALTWGTMGLDEDCPCPARPLAVALALAQTLPLAFRRVAPVPVLVLLGLVTGIHGASTVSDPTVFFGALVALYTAVSLSDRRTSVVLGAVTAVAVGLSVLASGDTPFATVALNYVVFGTAWILGDSVRTHRAYAAELEDRAASAERRRQEDANRAAAEERVRMARELHDVVAHHVSLIAVQSEAAQVLLPKDPGRAAEAVEAIATTARQALTELRRLLGALREDGDGPASVSPQPGDLAIGSLVDSVRDAGVPVSLTVRGNLRPLPDAVAVSAYRIVQESLTNVVKHAGPATAAVVVDYGADELVLEVTDDGRGRPGDGTGHGLVGMRERVTLLGGQLRAGPRREGGFGVEARLPLS</sequence>
<keyword evidence="4" id="KW-0808">Transferase</keyword>
<dbReference type="Pfam" id="PF23539">
    <property type="entry name" value="DUF7134"/>
    <property type="match status" value="1"/>
</dbReference>
<evidence type="ECO:0000256" key="1">
    <source>
        <dbReference type="ARBA" id="ARBA00000085"/>
    </source>
</evidence>
<reference evidence="13" key="1">
    <citation type="submission" date="2020-02" db="EMBL/GenBank/DDBJ databases">
        <authorList>
            <person name="Meier V. D."/>
        </authorList>
    </citation>
    <scope>NUCLEOTIDE SEQUENCE</scope>
    <source>
        <strain evidence="13">AVDCRST_MAG10</strain>
    </source>
</reference>
<evidence type="ECO:0000313" key="13">
    <source>
        <dbReference type="EMBL" id="CAA9237505.1"/>
    </source>
</evidence>
<dbReference type="InterPro" id="IPR036890">
    <property type="entry name" value="HATPase_C_sf"/>
</dbReference>
<feature type="domain" description="DUF7134" evidence="12">
    <location>
        <begin position="2"/>
        <end position="141"/>
    </location>
</feature>
<name>A0A6J4HZR2_9ACTN</name>
<dbReference type="Gene3D" id="1.20.5.1930">
    <property type="match status" value="1"/>
</dbReference>
<keyword evidence="9" id="KW-0175">Coiled coil</keyword>
<keyword evidence="3" id="KW-0597">Phosphoprotein</keyword>
<feature type="domain" description="Signal transduction histidine kinase subgroup 3 dimerisation and phosphoacceptor" evidence="11">
    <location>
        <begin position="169"/>
        <end position="234"/>
    </location>
</feature>
<dbReference type="GO" id="GO:0016020">
    <property type="term" value="C:membrane"/>
    <property type="evidence" value="ECO:0007669"/>
    <property type="project" value="InterPro"/>
</dbReference>
<accession>A0A6J4HZR2</accession>
<evidence type="ECO:0000256" key="3">
    <source>
        <dbReference type="ARBA" id="ARBA00022553"/>
    </source>
</evidence>
<keyword evidence="8" id="KW-0902">Two-component regulatory system</keyword>